<feature type="compositionally biased region" description="Basic residues" evidence="1">
    <location>
        <begin position="1"/>
        <end position="12"/>
    </location>
</feature>
<dbReference type="OrthoDB" id="5952546at2759"/>
<dbReference type="Pfam" id="PF20231">
    <property type="entry name" value="DUF6589"/>
    <property type="match status" value="1"/>
</dbReference>
<protein>
    <recommendedName>
        <fullName evidence="2">DUF6589 domain-containing protein</fullName>
    </recommendedName>
</protein>
<dbReference type="Proteomes" id="UP001152795">
    <property type="component" value="Unassembled WGS sequence"/>
</dbReference>
<organism evidence="3 4">
    <name type="scientific">Paramuricea clavata</name>
    <name type="common">Red gorgonian</name>
    <name type="synonym">Violescent sea-whip</name>
    <dbReference type="NCBI Taxonomy" id="317549"/>
    <lineage>
        <taxon>Eukaryota</taxon>
        <taxon>Metazoa</taxon>
        <taxon>Cnidaria</taxon>
        <taxon>Anthozoa</taxon>
        <taxon>Octocorallia</taxon>
        <taxon>Malacalcyonacea</taxon>
        <taxon>Plexauridae</taxon>
        <taxon>Paramuricea</taxon>
    </lineage>
</organism>
<accession>A0A6S7I107</accession>
<feature type="region of interest" description="Disordered" evidence="1">
    <location>
        <begin position="1"/>
        <end position="29"/>
    </location>
</feature>
<evidence type="ECO:0000259" key="2">
    <source>
        <dbReference type="Pfam" id="PF20231"/>
    </source>
</evidence>
<evidence type="ECO:0000313" key="4">
    <source>
        <dbReference type="Proteomes" id="UP001152795"/>
    </source>
</evidence>
<reference evidence="3" key="1">
    <citation type="submission" date="2020-04" db="EMBL/GenBank/DDBJ databases">
        <authorList>
            <person name="Alioto T."/>
            <person name="Alioto T."/>
            <person name="Gomez Garrido J."/>
        </authorList>
    </citation>
    <scope>NUCLEOTIDE SEQUENCE</scope>
    <source>
        <strain evidence="3">A484AB</strain>
    </source>
</reference>
<dbReference type="InterPro" id="IPR046496">
    <property type="entry name" value="DUF6589"/>
</dbReference>
<sequence>MSQHRYNGKHRQNHEVQSHDLVIEEPEPRRYSRTTEVSMPMDTDVLQDDIYNYQCNFLQHRLLYMNFIDSISEGDGDRIMLCWKFLLLNFYADKGSTKYALEALFLQFQQHALLTPRQAYRQRWNRGNNKGDKGKNVPLDLEIEHNNNMLKEAVRKMRSNVSFNAVNRAAKMVKIAAETVDKVAHECEIMKRSWKHFTKCTKSDLEKVVQVLLKQDALVEIPGRSYRHFENFKRSHVIDKLSGLCKWINKHKHGMEMHSKAR</sequence>
<feature type="compositionally biased region" description="Basic and acidic residues" evidence="1">
    <location>
        <begin position="13"/>
        <end position="29"/>
    </location>
</feature>
<evidence type="ECO:0000313" key="3">
    <source>
        <dbReference type="EMBL" id="CAB3998627.1"/>
    </source>
</evidence>
<gene>
    <name evidence="3" type="ORF">PACLA_8A011292</name>
</gene>
<comment type="caution">
    <text evidence="3">The sequence shown here is derived from an EMBL/GenBank/DDBJ whole genome shotgun (WGS) entry which is preliminary data.</text>
</comment>
<name>A0A6S7I107_PARCT</name>
<dbReference type="EMBL" id="CACRXK020003401">
    <property type="protein sequence ID" value="CAB3998627.1"/>
    <property type="molecule type" value="Genomic_DNA"/>
</dbReference>
<evidence type="ECO:0000256" key="1">
    <source>
        <dbReference type="SAM" id="MobiDB-lite"/>
    </source>
</evidence>
<dbReference type="AlphaFoldDB" id="A0A6S7I107"/>
<proteinExistence type="predicted"/>
<feature type="domain" description="DUF6589" evidence="2">
    <location>
        <begin position="38"/>
        <end position="196"/>
    </location>
</feature>
<keyword evidence="4" id="KW-1185">Reference proteome</keyword>